<proteinExistence type="predicted"/>
<evidence type="ECO:0000313" key="6">
    <source>
        <dbReference type="Proteomes" id="UP000629596"/>
    </source>
</evidence>
<dbReference type="EMBL" id="JACRTI010000038">
    <property type="protein sequence ID" value="MBC8602811.1"/>
    <property type="molecule type" value="Genomic_DNA"/>
</dbReference>
<evidence type="ECO:0000313" key="3">
    <source>
        <dbReference type="EMBL" id="MBC8602811.1"/>
    </source>
</evidence>
<reference evidence="4 5" key="1">
    <citation type="submission" date="2018-07" db="EMBL/GenBank/DDBJ databases">
        <title>Parabacteroides acidifaciens nov. sp., isolated from human feces.</title>
        <authorList>
            <person name="Wang Y.J."/>
        </authorList>
    </citation>
    <scope>NUCLEOTIDE SEQUENCE [LARGE SCALE GENOMIC DNA]</scope>
    <source>
        <strain evidence="4 5">426-9</strain>
    </source>
</reference>
<accession>A0A3D8HBS6</accession>
<dbReference type="EMBL" id="QREV01000038">
    <property type="protein sequence ID" value="RDU48433.1"/>
    <property type="molecule type" value="Genomic_DNA"/>
</dbReference>
<protein>
    <submittedName>
        <fullName evidence="4">Protein BatD</fullName>
    </submittedName>
</protein>
<feature type="transmembrane region" description="Helical" evidence="1">
    <location>
        <begin position="457"/>
        <end position="477"/>
    </location>
</feature>
<dbReference type="Pfam" id="PF13584">
    <property type="entry name" value="BatD"/>
    <property type="match status" value="2"/>
</dbReference>
<dbReference type="PANTHER" id="PTHR40940">
    <property type="entry name" value="PROTEIN BATD-RELATED"/>
    <property type="match status" value="1"/>
</dbReference>
<keyword evidence="1" id="KW-0472">Membrane</keyword>
<evidence type="ECO:0000313" key="5">
    <source>
        <dbReference type="Proteomes" id="UP000256321"/>
    </source>
</evidence>
<dbReference type="Proteomes" id="UP000629596">
    <property type="component" value="Unassembled WGS sequence"/>
</dbReference>
<keyword evidence="1" id="KW-1133">Transmembrane helix</keyword>
<comment type="caution">
    <text evidence="4">The sequence shown here is derived from an EMBL/GenBank/DDBJ whole genome shotgun (WGS) entry which is preliminary data.</text>
</comment>
<name>A0A3D8HBS6_9BACT</name>
<dbReference type="PANTHER" id="PTHR40940:SF2">
    <property type="entry name" value="BATD"/>
    <property type="match status" value="1"/>
</dbReference>
<evidence type="ECO:0000256" key="2">
    <source>
        <dbReference type="SAM" id="SignalP"/>
    </source>
</evidence>
<feature type="signal peptide" evidence="2">
    <location>
        <begin position="1"/>
        <end position="20"/>
    </location>
</feature>
<evidence type="ECO:0000256" key="1">
    <source>
        <dbReference type="SAM" id="Phobius"/>
    </source>
</evidence>
<gene>
    <name evidence="4" type="ORF">DWU89_14275</name>
    <name evidence="3" type="ORF">H8784_13920</name>
</gene>
<keyword evidence="2" id="KW-0732">Signal</keyword>
<organism evidence="4 5">
    <name type="scientific">Parabacteroides acidifaciens</name>
    <dbReference type="NCBI Taxonomy" id="2290935"/>
    <lineage>
        <taxon>Bacteria</taxon>
        <taxon>Pseudomonadati</taxon>
        <taxon>Bacteroidota</taxon>
        <taxon>Bacteroidia</taxon>
        <taxon>Bacteroidales</taxon>
        <taxon>Tannerellaceae</taxon>
        <taxon>Parabacteroides</taxon>
    </lineage>
</organism>
<feature type="chain" id="PRO_5017800025" evidence="2">
    <location>
        <begin position="21"/>
        <end position="604"/>
    </location>
</feature>
<evidence type="ECO:0000313" key="4">
    <source>
        <dbReference type="EMBL" id="RDU48433.1"/>
    </source>
</evidence>
<dbReference type="InterPro" id="IPR025738">
    <property type="entry name" value="BatD"/>
</dbReference>
<keyword evidence="6" id="KW-1185">Reference proteome</keyword>
<reference evidence="3 6" key="2">
    <citation type="submission" date="2020-08" db="EMBL/GenBank/DDBJ databases">
        <title>Genome public.</title>
        <authorList>
            <person name="Liu C."/>
            <person name="Sun Q."/>
        </authorList>
    </citation>
    <scope>NUCLEOTIDE SEQUENCE [LARGE SCALE GENOMIC DNA]</scope>
    <source>
        <strain evidence="3 6">426_9</strain>
    </source>
</reference>
<dbReference type="Proteomes" id="UP000256321">
    <property type="component" value="Unassembled WGS sequence"/>
</dbReference>
<dbReference type="AlphaFoldDB" id="A0A3D8HBS6"/>
<sequence>MRKLVFLFVLFATFGVVVRAADVTFKASAPEAVVMGETFRLSYTVNAEGKDLRVPEIPDFDVLIGPSTSTSMSTQIVNGKMTTETSLTFTYILQPKKEGTFNIAPATIKVKGANYTSNALAIKVLPPDKADEAAKEGSTGTGISKDDAFLTIDVSKRNVYEQEGILVTFKLYVRKDIAGIDQPKFPEFEGFLAQEVELPQNKQLVMENYKGKNYGTAVIRQTVLYPQRSGKIIIPSGKLDLVLRVPGPPKQRSSVFDDFFGGSSSYIDVKKELTTPSVTIDVKPLPSGKPASFSGAVGNFTMTSSINSNNVKTNEAVTVKVKISGNGNIKLVKNPEVVFPNDFEVYDPKVDVDIKTTAAGSSGTKTIEYMAIPRYAGDFEIPAIAFSYFDTKTNSYKTITSEPYKLHVEQGAGGGTSPVISNFSNKESVKYLGKDIRYLKVNDIHFVPNNELFFGSFMYYMCYLIPAILFIVFFFIYRKQVKENSNLALVRTKKANKMATRRLKNAGKLLKENKKEEFYDEVLRALWGYLSDKLSIPQASLTKDNVEAELTKYGVDEPLIHEFMDILNTCEFARYAPAQASDAMDKLYEQTVDAIGKMENTIKK</sequence>
<keyword evidence="1" id="KW-0812">Transmembrane</keyword>
<dbReference type="RefSeq" id="WP_115500305.1">
    <property type="nucleotide sequence ID" value="NZ_JACRTI010000038.1"/>
</dbReference>